<keyword evidence="7" id="KW-0807">Transducer</keyword>
<dbReference type="Gene3D" id="1.20.1070.10">
    <property type="entry name" value="Rhodopsin 7-helix transmembrane proteins"/>
    <property type="match status" value="1"/>
</dbReference>
<reference evidence="11 12" key="1">
    <citation type="submission" date="2024-04" db="EMBL/GenBank/DDBJ databases">
        <authorList>
            <consortium name="Genoscope - CEA"/>
            <person name="William W."/>
        </authorList>
    </citation>
    <scope>NUCLEOTIDE SEQUENCE [LARGE SCALE GENOMIC DNA]</scope>
</reference>
<name>A0AAV2HFR3_LYMST</name>
<gene>
    <name evidence="11" type="ORF">GSLYS_00006707001</name>
</gene>
<sequence>METLTTAPPADVILSVFMDINLSDPRQNVTRVNGGEGNVTENIFQYLEAMTTPLVCLVGTILNLLTVGAFLSARLRNISCSLYLAVRSLGVFGFLVSMFIAWSNTFMPLVQTEGICQLTVFLSYFCPFVSVWMVVIISVENFIRISQPSRVGRLCTPRVAKIVIMIILLVGLLVYNFPLWAIGVVDGKCIERPSLIETVLILNNLDTVLTLLCPLGLMIVVVPLVALSAIHAYERKKRLSGDSGLRNRQSSDSKSSPEARVTHLLLAVSVVFLLFHTPFHAIRIKLFILRLTKQEPNRLDQGIHHVFRLIFNFDTIFSCAIYLVFGDNFRSVFCDLYFSRCMNRKSSELTSAMTAARTAAPSHGTTHSDVNGPSSNVLEMRHVAAHDRLETEDSDDDEARTRASLLTTESV</sequence>
<keyword evidence="5 9" id="KW-0472">Membrane</keyword>
<evidence type="ECO:0000256" key="1">
    <source>
        <dbReference type="ARBA" id="ARBA00004141"/>
    </source>
</evidence>
<feature type="transmembrane region" description="Helical" evidence="9">
    <location>
        <begin position="264"/>
        <end position="282"/>
    </location>
</feature>
<dbReference type="Proteomes" id="UP001497497">
    <property type="component" value="Unassembled WGS sequence"/>
</dbReference>
<feature type="transmembrane region" description="Helical" evidence="9">
    <location>
        <begin position="50"/>
        <end position="70"/>
    </location>
</feature>
<dbReference type="PANTHER" id="PTHR24243:SF230">
    <property type="entry name" value="G-PROTEIN COUPLED RECEPTORS FAMILY 1 PROFILE DOMAIN-CONTAINING PROTEIN"/>
    <property type="match status" value="1"/>
</dbReference>
<evidence type="ECO:0000313" key="11">
    <source>
        <dbReference type="EMBL" id="CAL1532689.1"/>
    </source>
</evidence>
<dbReference type="GO" id="GO:0004930">
    <property type="term" value="F:G protein-coupled receptor activity"/>
    <property type="evidence" value="ECO:0007669"/>
    <property type="project" value="UniProtKB-KW"/>
</dbReference>
<proteinExistence type="predicted"/>
<feature type="transmembrane region" description="Helical" evidence="9">
    <location>
        <begin position="302"/>
        <end position="325"/>
    </location>
</feature>
<dbReference type="PRINTS" id="PR00237">
    <property type="entry name" value="GPCRRHODOPSN"/>
</dbReference>
<accession>A0AAV2HFR3</accession>
<evidence type="ECO:0000256" key="3">
    <source>
        <dbReference type="ARBA" id="ARBA00022989"/>
    </source>
</evidence>
<comment type="caution">
    <text evidence="11">The sequence shown here is derived from an EMBL/GenBank/DDBJ whole genome shotgun (WGS) entry which is preliminary data.</text>
</comment>
<dbReference type="AlphaFoldDB" id="A0AAV2HFR3"/>
<dbReference type="Pfam" id="PF00001">
    <property type="entry name" value="7tm_1"/>
    <property type="match status" value="1"/>
</dbReference>
<dbReference type="InterPro" id="IPR017452">
    <property type="entry name" value="GPCR_Rhodpsn_7TM"/>
</dbReference>
<evidence type="ECO:0000256" key="6">
    <source>
        <dbReference type="ARBA" id="ARBA00023170"/>
    </source>
</evidence>
<keyword evidence="4" id="KW-0297">G-protein coupled receptor</keyword>
<protein>
    <recommendedName>
        <fullName evidence="10">G-protein coupled receptors family 1 profile domain-containing protein</fullName>
    </recommendedName>
</protein>
<feature type="domain" description="G-protein coupled receptors family 1 profile" evidence="10">
    <location>
        <begin position="62"/>
        <end position="322"/>
    </location>
</feature>
<keyword evidence="12" id="KW-1185">Reference proteome</keyword>
<evidence type="ECO:0000256" key="2">
    <source>
        <dbReference type="ARBA" id="ARBA00022692"/>
    </source>
</evidence>
<evidence type="ECO:0000256" key="9">
    <source>
        <dbReference type="SAM" id="Phobius"/>
    </source>
</evidence>
<evidence type="ECO:0000256" key="5">
    <source>
        <dbReference type="ARBA" id="ARBA00023136"/>
    </source>
</evidence>
<keyword evidence="6" id="KW-0675">Receptor</keyword>
<feature type="region of interest" description="Disordered" evidence="8">
    <location>
        <begin position="388"/>
        <end position="411"/>
    </location>
</feature>
<feature type="transmembrane region" description="Helical" evidence="9">
    <location>
        <begin position="82"/>
        <end position="101"/>
    </location>
</feature>
<dbReference type="SUPFAM" id="SSF81321">
    <property type="entry name" value="Family A G protein-coupled receptor-like"/>
    <property type="match status" value="1"/>
</dbReference>
<evidence type="ECO:0000256" key="7">
    <source>
        <dbReference type="ARBA" id="ARBA00023224"/>
    </source>
</evidence>
<feature type="transmembrane region" description="Helical" evidence="9">
    <location>
        <begin position="208"/>
        <end position="230"/>
    </location>
</feature>
<keyword evidence="2 9" id="KW-0812">Transmembrane</keyword>
<keyword evidence="3 9" id="KW-1133">Transmembrane helix</keyword>
<comment type="subcellular location">
    <subcellularLocation>
        <location evidence="1">Membrane</location>
        <topology evidence="1">Multi-pass membrane protein</topology>
    </subcellularLocation>
</comment>
<evidence type="ECO:0000313" key="12">
    <source>
        <dbReference type="Proteomes" id="UP001497497"/>
    </source>
</evidence>
<dbReference type="GO" id="GO:0005886">
    <property type="term" value="C:plasma membrane"/>
    <property type="evidence" value="ECO:0007669"/>
    <property type="project" value="TreeGrafter"/>
</dbReference>
<dbReference type="PROSITE" id="PS50262">
    <property type="entry name" value="G_PROTEIN_RECEP_F1_2"/>
    <property type="match status" value="1"/>
</dbReference>
<organism evidence="11 12">
    <name type="scientific">Lymnaea stagnalis</name>
    <name type="common">Great pond snail</name>
    <name type="synonym">Helix stagnalis</name>
    <dbReference type="NCBI Taxonomy" id="6523"/>
    <lineage>
        <taxon>Eukaryota</taxon>
        <taxon>Metazoa</taxon>
        <taxon>Spiralia</taxon>
        <taxon>Lophotrochozoa</taxon>
        <taxon>Mollusca</taxon>
        <taxon>Gastropoda</taxon>
        <taxon>Heterobranchia</taxon>
        <taxon>Euthyneura</taxon>
        <taxon>Panpulmonata</taxon>
        <taxon>Hygrophila</taxon>
        <taxon>Lymnaeoidea</taxon>
        <taxon>Lymnaeidae</taxon>
        <taxon>Lymnaea</taxon>
    </lineage>
</organism>
<dbReference type="InterPro" id="IPR000276">
    <property type="entry name" value="GPCR_Rhodpsn"/>
</dbReference>
<feature type="transmembrane region" description="Helical" evidence="9">
    <location>
        <begin position="159"/>
        <end position="177"/>
    </location>
</feature>
<evidence type="ECO:0000256" key="8">
    <source>
        <dbReference type="SAM" id="MobiDB-lite"/>
    </source>
</evidence>
<dbReference type="PANTHER" id="PTHR24243">
    <property type="entry name" value="G-PROTEIN COUPLED RECEPTOR"/>
    <property type="match status" value="1"/>
</dbReference>
<dbReference type="EMBL" id="CAXITT010000123">
    <property type="protein sequence ID" value="CAL1532689.1"/>
    <property type="molecule type" value="Genomic_DNA"/>
</dbReference>
<evidence type="ECO:0000259" key="10">
    <source>
        <dbReference type="PROSITE" id="PS50262"/>
    </source>
</evidence>
<evidence type="ECO:0000256" key="4">
    <source>
        <dbReference type="ARBA" id="ARBA00023040"/>
    </source>
</evidence>
<feature type="transmembrane region" description="Helical" evidence="9">
    <location>
        <begin position="121"/>
        <end position="139"/>
    </location>
</feature>